<reference evidence="3" key="1">
    <citation type="submission" date="2016-11" db="EMBL/GenBank/DDBJ databases">
        <authorList>
            <person name="Varghese N."/>
            <person name="Submissions S."/>
        </authorList>
    </citation>
    <scope>NUCLEOTIDE SEQUENCE [LARGE SCALE GENOMIC DNA]</scope>
    <source>
        <strain evidence="3">Sac-22</strain>
    </source>
</reference>
<protein>
    <submittedName>
        <fullName evidence="2">Flp/Fap pilin component</fullName>
    </submittedName>
</protein>
<keyword evidence="1" id="KW-0472">Membrane</keyword>
<dbReference type="Proteomes" id="UP000184339">
    <property type="component" value="Unassembled WGS sequence"/>
</dbReference>
<dbReference type="AlphaFoldDB" id="A0A1M7R997"/>
<dbReference type="InterPro" id="IPR007047">
    <property type="entry name" value="Flp_Fap"/>
</dbReference>
<feature type="transmembrane region" description="Helical" evidence="1">
    <location>
        <begin position="21"/>
        <end position="45"/>
    </location>
</feature>
<organism evidence="2 3">
    <name type="scientific">Duganella sacchari</name>
    <dbReference type="NCBI Taxonomy" id="551987"/>
    <lineage>
        <taxon>Bacteria</taxon>
        <taxon>Pseudomonadati</taxon>
        <taxon>Pseudomonadota</taxon>
        <taxon>Betaproteobacteria</taxon>
        <taxon>Burkholderiales</taxon>
        <taxon>Oxalobacteraceae</taxon>
        <taxon>Telluria group</taxon>
        <taxon>Duganella</taxon>
    </lineage>
</organism>
<accession>A0A1M7R997</accession>
<evidence type="ECO:0000313" key="3">
    <source>
        <dbReference type="Proteomes" id="UP000184339"/>
    </source>
</evidence>
<evidence type="ECO:0000313" key="2">
    <source>
        <dbReference type="EMBL" id="SHN42689.1"/>
    </source>
</evidence>
<proteinExistence type="predicted"/>
<keyword evidence="1" id="KW-1133">Transmembrane helix</keyword>
<dbReference type="Pfam" id="PF04964">
    <property type="entry name" value="Flp_Fap"/>
    <property type="match status" value="1"/>
</dbReference>
<dbReference type="RefSeq" id="WP_202413753.1">
    <property type="nucleotide sequence ID" value="NZ_FRCX01000014.1"/>
</dbReference>
<keyword evidence="3" id="KW-1185">Reference proteome</keyword>
<dbReference type="EMBL" id="FRCX01000014">
    <property type="protein sequence ID" value="SHN42689.1"/>
    <property type="molecule type" value="Genomic_DNA"/>
</dbReference>
<evidence type="ECO:0000256" key="1">
    <source>
        <dbReference type="SAM" id="Phobius"/>
    </source>
</evidence>
<sequence length="49" mass="5294">MRRTSLIHRSLARFVRNDDGATLLEYALIAALASVIILIAVLAVLGSKT</sequence>
<name>A0A1M7R997_9BURK</name>
<dbReference type="STRING" id="551987.SAMN05192549_114158"/>
<gene>
    <name evidence="2" type="ORF">SAMN05192549_114158</name>
</gene>
<keyword evidence="1" id="KW-0812">Transmembrane</keyword>